<dbReference type="SMART" id="SM00184">
    <property type="entry name" value="RING"/>
    <property type="match status" value="1"/>
</dbReference>
<dbReference type="SUPFAM" id="SSF57850">
    <property type="entry name" value="RING/U-box"/>
    <property type="match status" value="1"/>
</dbReference>
<feature type="domain" description="RING-type" evidence="1">
    <location>
        <begin position="26"/>
        <end position="64"/>
    </location>
</feature>
<sequence length="152" mass="17702">MGSNSSCSGVYQHPNIWENQNNLELCCICLEHLNENEDTKPYQCTHLYHSNCINNWHGNCPTCRAEKISTILTNNNNTRNLSDISDESIDAFKHNVPKVPINYHNIYHQTWKKNECVRHNHNLIFRRPYGVVGICEDCKIIQCYNLSHPVNF</sequence>
<dbReference type="Gene3D" id="3.30.40.10">
    <property type="entry name" value="Zinc/RING finger domain, C3HC4 (zinc finger)"/>
    <property type="match status" value="1"/>
</dbReference>
<dbReference type="EMBL" id="MN739423">
    <property type="protein sequence ID" value="QHT04078.1"/>
    <property type="molecule type" value="Genomic_DNA"/>
</dbReference>
<reference evidence="2" key="1">
    <citation type="journal article" date="2020" name="Nature">
        <title>Giant virus diversity and host interactions through global metagenomics.</title>
        <authorList>
            <person name="Schulz F."/>
            <person name="Roux S."/>
            <person name="Paez-Espino D."/>
            <person name="Jungbluth S."/>
            <person name="Walsh D.A."/>
            <person name="Denef V.J."/>
            <person name="McMahon K.D."/>
            <person name="Konstantinidis K.T."/>
            <person name="Eloe-Fadrosh E.A."/>
            <person name="Kyrpides N.C."/>
            <person name="Woyke T."/>
        </authorList>
    </citation>
    <scope>NUCLEOTIDE SEQUENCE</scope>
    <source>
        <strain evidence="2">GVMAG-M-3300021185-45</strain>
    </source>
</reference>
<accession>A0A6C0CHM4</accession>
<dbReference type="InterPro" id="IPR001841">
    <property type="entry name" value="Znf_RING"/>
</dbReference>
<organism evidence="2">
    <name type="scientific">viral metagenome</name>
    <dbReference type="NCBI Taxonomy" id="1070528"/>
    <lineage>
        <taxon>unclassified sequences</taxon>
        <taxon>metagenomes</taxon>
        <taxon>organismal metagenomes</taxon>
    </lineage>
</organism>
<evidence type="ECO:0000259" key="1">
    <source>
        <dbReference type="PROSITE" id="PS50089"/>
    </source>
</evidence>
<dbReference type="PROSITE" id="PS50089">
    <property type="entry name" value="ZF_RING_2"/>
    <property type="match status" value="1"/>
</dbReference>
<dbReference type="AlphaFoldDB" id="A0A6C0CHM4"/>
<name>A0A6C0CHM4_9ZZZZ</name>
<protein>
    <recommendedName>
        <fullName evidence="1">RING-type domain-containing protein</fullName>
    </recommendedName>
</protein>
<evidence type="ECO:0000313" key="2">
    <source>
        <dbReference type="EMBL" id="QHT04078.1"/>
    </source>
</evidence>
<dbReference type="Pfam" id="PF13639">
    <property type="entry name" value="zf-RING_2"/>
    <property type="match status" value="1"/>
</dbReference>
<dbReference type="InterPro" id="IPR013083">
    <property type="entry name" value="Znf_RING/FYVE/PHD"/>
</dbReference>
<proteinExistence type="predicted"/>